<protein>
    <submittedName>
        <fullName evidence="2">LexA-binding, inner membrane-associated putative hydrolase</fullName>
    </submittedName>
</protein>
<keyword evidence="1" id="KW-1133">Transmembrane helix</keyword>
<proteinExistence type="predicted"/>
<comment type="caution">
    <text evidence="2">The sequence shown here is derived from an EMBL/GenBank/DDBJ whole genome shotgun (WGS) entry which is preliminary data.</text>
</comment>
<keyword evidence="1" id="KW-0472">Membrane</keyword>
<dbReference type="Proteomes" id="UP000248714">
    <property type="component" value="Unassembled WGS sequence"/>
</dbReference>
<evidence type="ECO:0000313" key="2">
    <source>
        <dbReference type="EMBL" id="RAS57836.1"/>
    </source>
</evidence>
<evidence type="ECO:0000256" key="1">
    <source>
        <dbReference type="SAM" id="Phobius"/>
    </source>
</evidence>
<evidence type="ECO:0000313" key="3">
    <source>
        <dbReference type="Proteomes" id="UP000248714"/>
    </source>
</evidence>
<feature type="transmembrane region" description="Helical" evidence="1">
    <location>
        <begin position="112"/>
        <end position="130"/>
    </location>
</feature>
<feature type="transmembrane region" description="Helical" evidence="1">
    <location>
        <begin position="16"/>
        <end position="37"/>
    </location>
</feature>
<accession>A0ABX9DWW4</accession>
<keyword evidence="1" id="KW-0812">Transmembrane</keyword>
<dbReference type="EMBL" id="QLTT01000021">
    <property type="protein sequence ID" value="RAS57836.1"/>
    <property type="molecule type" value="Genomic_DNA"/>
</dbReference>
<gene>
    <name evidence="2" type="ORF">C8D87_12119</name>
</gene>
<name>A0ABX9DWW4_9PSEU</name>
<keyword evidence="2" id="KW-0378">Hydrolase</keyword>
<organism evidence="2 3">
    <name type="scientific">Lentzea atacamensis</name>
    <dbReference type="NCBI Taxonomy" id="531938"/>
    <lineage>
        <taxon>Bacteria</taxon>
        <taxon>Bacillati</taxon>
        <taxon>Actinomycetota</taxon>
        <taxon>Actinomycetes</taxon>
        <taxon>Pseudonocardiales</taxon>
        <taxon>Pseudonocardiaceae</taxon>
        <taxon>Lentzea</taxon>
    </lineage>
</organism>
<dbReference type="InterPro" id="IPR007404">
    <property type="entry name" value="YdjM-like"/>
</dbReference>
<dbReference type="GO" id="GO:0016787">
    <property type="term" value="F:hydrolase activity"/>
    <property type="evidence" value="ECO:0007669"/>
    <property type="project" value="UniProtKB-KW"/>
</dbReference>
<dbReference type="Pfam" id="PF04307">
    <property type="entry name" value="YdjM"/>
    <property type="match status" value="1"/>
</dbReference>
<sequence length="145" mass="15034">MVGWLTLGVLLAADRLGTWMTAVLLASVGAWLSAIVATNGDAATATAAALDQSAGWLGIAVGAGCLVHCLGDAMTKSGCPILWPLMINGERWYDLRLPKLLRLRTGSWVEHVLIYPAVLIGCVLALPGVAEHLLLALEPAAAAAP</sequence>
<keyword evidence="3" id="KW-1185">Reference proteome</keyword>
<reference evidence="2 3" key="1">
    <citation type="submission" date="2018-06" db="EMBL/GenBank/DDBJ databases">
        <title>Genomic Encyclopedia of Type Strains, Phase IV (KMG-IV): sequencing the most valuable type-strain genomes for metagenomic binning, comparative biology and taxonomic classification.</title>
        <authorList>
            <person name="Goeker M."/>
        </authorList>
    </citation>
    <scope>NUCLEOTIDE SEQUENCE [LARGE SCALE GENOMIC DNA]</scope>
    <source>
        <strain evidence="2 3">DSM 45479</strain>
    </source>
</reference>